<feature type="transmembrane region" description="Helical" evidence="5">
    <location>
        <begin position="164"/>
        <end position="184"/>
    </location>
</feature>
<evidence type="ECO:0000256" key="4">
    <source>
        <dbReference type="ARBA" id="ARBA00023136"/>
    </source>
</evidence>
<keyword evidence="5" id="KW-0256">Endoplasmic reticulum</keyword>
<feature type="transmembrane region" description="Helical" evidence="5">
    <location>
        <begin position="420"/>
        <end position="437"/>
    </location>
</feature>
<feature type="transmembrane region" description="Helical" evidence="5">
    <location>
        <begin position="449"/>
        <end position="470"/>
    </location>
</feature>
<organism evidence="6 7">
    <name type="scientific">Steinernema carpocapsae</name>
    <name type="common">Entomopathogenic nematode</name>
    <dbReference type="NCBI Taxonomy" id="34508"/>
    <lineage>
        <taxon>Eukaryota</taxon>
        <taxon>Metazoa</taxon>
        <taxon>Ecdysozoa</taxon>
        <taxon>Nematoda</taxon>
        <taxon>Chromadorea</taxon>
        <taxon>Rhabditida</taxon>
        <taxon>Tylenchina</taxon>
        <taxon>Panagrolaimomorpha</taxon>
        <taxon>Strongyloidoidea</taxon>
        <taxon>Steinernematidae</taxon>
        <taxon>Steinernema</taxon>
    </lineage>
</organism>
<sequence>MSPSPIDIREQFVSGHNGTTQTEVFLVQLVAPLAILSRDWFVQFVFSESNPLNPWSKFALDFLLLVTPMLLSLTLMSSFVIPLVVSLFGFIILLLVLFLREYYRSKGRPSVQEVINTDISPKLGPTTFFSQIRSMLMIFTCLAILAVDFHVFPRRFAKTETFGLSVMDIGTAAFVFVMGATETIRKSKFGVSDQNTLSSLLVRSLSTFVLMAIGVLRTVILPLLNYQLHVTEYGTHWNFFYTLAVVKVFSILHQFACKGNYSLPLGLVFAVLHEFMLSGLDYKSWILSDAPRDSWISANREGIFSVLGYLTLFCFGYWMGQFVPSARTKLKTYFYAAIKLFGMSCLFLVVQKLPIEFAFGEPSRRLMNLPFIFAMISLLTFAGAASLLVQVIMFTGWAARIISFTCDIPTPCLLVALNRKGYMVFFFLLSNILTGLVNLSMDTISVTNGFVATTIIAAYSIVALAITFYLSEIRRSMSRLEGPKES</sequence>
<reference evidence="6 7" key="1">
    <citation type="journal article" date="2015" name="Genome Biol.">
        <title>Comparative genomics of Steinernema reveals deeply conserved gene regulatory networks.</title>
        <authorList>
            <person name="Dillman A.R."/>
            <person name="Macchietto M."/>
            <person name="Porter C.F."/>
            <person name="Rogers A."/>
            <person name="Williams B."/>
            <person name="Antoshechkin I."/>
            <person name="Lee M.M."/>
            <person name="Goodwin Z."/>
            <person name="Lu X."/>
            <person name="Lewis E.E."/>
            <person name="Goodrich-Blair H."/>
            <person name="Stock S.P."/>
            <person name="Adams B.J."/>
            <person name="Sternberg P.W."/>
            <person name="Mortazavi A."/>
        </authorList>
    </citation>
    <scope>NUCLEOTIDE SEQUENCE [LARGE SCALE GENOMIC DNA]</scope>
    <source>
        <strain evidence="6 7">ALL</strain>
    </source>
</reference>
<dbReference type="OrthoDB" id="1158011at2759"/>
<evidence type="ECO:0000256" key="3">
    <source>
        <dbReference type="ARBA" id="ARBA00022989"/>
    </source>
</evidence>
<dbReference type="AlphaFoldDB" id="A0A4U5MDN4"/>
<evidence type="ECO:0000256" key="2">
    <source>
        <dbReference type="ARBA" id="ARBA00022692"/>
    </source>
</evidence>
<comment type="pathway">
    <text evidence="5">Glycolipid biosynthesis; glycosylphosphatidylinositol-anchor biosynthesis.</text>
</comment>
<dbReference type="STRING" id="34508.A0A4U5MDN4"/>
<keyword evidence="4 5" id="KW-0472">Membrane</keyword>
<protein>
    <recommendedName>
        <fullName evidence="5">Phosphatidylinositol-glycan biosynthesis class W protein</fullName>
        <ecNumber evidence="5">2.3.-.-</ecNumber>
    </recommendedName>
</protein>
<dbReference type="GO" id="GO:0072659">
    <property type="term" value="P:protein localization to plasma membrane"/>
    <property type="evidence" value="ECO:0007669"/>
    <property type="project" value="TreeGrafter"/>
</dbReference>
<dbReference type="PANTHER" id="PTHR20661:SF0">
    <property type="entry name" value="PHOSPHATIDYLINOSITOL-GLYCAN BIOSYNTHESIS CLASS W PROTEIN"/>
    <property type="match status" value="1"/>
</dbReference>
<evidence type="ECO:0000313" key="6">
    <source>
        <dbReference type="EMBL" id="TKR67244.1"/>
    </source>
</evidence>
<comment type="similarity">
    <text evidence="5">Belongs to the PIGW family.</text>
</comment>
<dbReference type="PANTHER" id="PTHR20661">
    <property type="entry name" value="PHOSPHATIDYLINOSITOL-GLYCAN BIOSYNTHESIS CLASS W PROTEIN"/>
    <property type="match status" value="1"/>
</dbReference>
<dbReference type="PIRSF" id="PIRSF017321">
    <property type="entry name" value="GWT1"/>
    <property type="match status" value="1"/>
</dbReference>
<evidence type="ECO:0000313" key="7">
    <source>
        <dbReference type="Proteomes" id="UP000298663"/>
    </source>
</evidence>
<comment type="function">
    <text evidence="5">A acetyltransferase, which acetylates the inositol ring of phosphatidylinositol during biosynthesis of GPI-anchor.</text>
</comment>
<dbReference type="Pfam" id="PF06423">
    <property type="entry name" value="GWT1"/>
    <property type="match status" value="1"/>
</dbReference>
<keyword evidence="3 5" id="KW-1133">Transmembrane helix</keyword>
<feature type="transmembrane region" description="Helical" evidence="5">
    <location>
        <begin position="236"/>
        <end position="256"/>
    </location>
</feature>
<comment type="subcellular location">
    <subcellularLocation>
        <location evidence="5">Endoplasmic reticulum membrane</location>
        <topology evidence="5">Multi-pass membrane protein</topology>
    </subcellularLocation>
    <subcellularLocation>
        <location evidence="1">Membrane</location>
        <topology evidence="1">Multi-pass membrane protein</topology>
    </subcellularLocation>
</comment>
<dbReference type="EC" id="2.3.-.-" evidence="5"/>
<feature type="transmembrane region" description="Helical" evidence="5">
    <location>
        <begin position="302"/>
        <end position="320"/>
    </location>
</feature>
<evidence type="ECO:0000256" key="1">
    <source>
        <dbReference type="ARBA" id="ARBA00004141"/>
    </source>
</evidence>
<dbReference type="InterPro" id="IPR009447">
    <property type="entry name" value="PIGW/GWT1"/>
</dbReference>
<feature type="transmembrane region" description="Helical" evidence="5">
    <location>
        <begin position="132"/>
        <end position="152"/>
    </location>
</feature>
<dbReference type="Proteomes" id="UP000298663">
    <property type="component" value="Unassembled WGS sequence"/>
</dbReference>
<feature type="transmembrane region" description="Helical" evidence="5">
    <location>
        <begin position="263"/>
        <end position="282"/>
    </location>
</feature>
<keyword evidence="5" id="KW-0808">Transferase</keyword>
<feature type="transmembrane region" description="Helical" evidence="5">
    <location>
        <begin position="332"/>
        <end position="351"/>
    </location>
</feature>
<dbReference type="GO" id="GO:0032216">
    <property type="term" value="F:glucosaminyl-phosphatidylinositol O-acyltransferase activity"/>
    <property type="evidence" value="ECO:0007669"/>
    <property type="project" value="TreeGrafter"/>
</dbReference>
<proteinExistence type="inferred from homology"/>
<reference evidence="6 7" key="2">
    <citation type="journal article" date="2019" name="G3 (Bethesda)">
        <title>Hybrid Assembly of the Genome of the Entomopathogenic Nematode Steinernema carpocapsae Identifies the X-Chromosome.</title>
        <authorList>
            <person name="Serra L."/>
            <person name="Macchietto M."/>
            <person name="Macias-Munoz A."/>
            <person name="McGill C.J."/>
            <person name="Rodriguez I.M."/>
            <person name="Rodriguez B."/>
            <person name="Murad R."/>
            <person name="Mortazavi A."/>
        </authorList>
    </citation>
    <scope>NUCLEOTIDE SEQUENCE [LARGE SCALE GENOMIC DNA]</scope>
    <source>
        <strain evidence="6 7">ALL</strain>
    </source>
</reference>
<dbReference type="GO" id="GO:0006506">
    <property type="term" value="P:GPI anchor biosynthetic process"/>
    <property type="evidence" value="ECO:0007669"/>
    <property type="project" value="UniProtKB-UniPathway"/>
</dbReference>
<keyword evidence="5" id="KW-0337">GPI-anchor biosynthesis</keyword>
<gene>
    <name evidence="6" type="ORF">L596_023427</name>
</gene>
<comment type="caution">
    <text evidence="6">The sequence shown here is derived from an EMBL/GenBank/DDBJ whole genome shotgun (WGS) entry which is preliminary data.</text>
</comment>
<keyword evidence="2 5" id="KW-0812">Transmembrane</keyword>
<evidence type="ECO:0000256" key="5">
    <source>
        <dbReference type="RuleBase" id="RU280819"/>
    </source>
</evidence>
<dbReference type="GO" id="GO:0005789">
    <property type="term" value="C:endoplasmic reticulum membrane"/>
    <property type="evidence" value="ECO:0007669"/>
    <property type="project" value="UniProtKB-SubCell"/>
</dbReference>
<dbReference type="UniPathway" id="UPA00196"/>
<keyword evidence="5" id="KW-0012">Acyltransferase</keyword>
<dbReference type="EMBL" id="AZBU02000008">
    <property type="protein sequence ID" value="TKR67244.1"/>
    <property type="molecule type" value="Genomic_DNA"/>
</dbReference>
<name>A0A4U5MDN4_STECR</name>
<feature type="transmembrane region" description="Helical" evidence="5">
    <location>
        <begin position="205"/>
        <end position="224"/>
    </location>
</feature>
<feature type="transmembrane region" description="Helical" evidence="5">
    <location>
        <begin position="371"/>
        <end position="399"/>
    </location>
</feature>
<feature type="transmembrane region" description="Helical" evidence="5">
    <location>
        <begin position="81"/>
        <end position="99"/>
    </location>
</feature>
<accession>A0A4U5MDN4</accession>
<keyword evidence="7" id="KW-1185">Reference proteome</keyword>